<dbReference type="PANTHER" id="PTHR42722:SF1">
    <property type="entry name" value="VALINE DEHYDROGENASE"/>
    <property type="match status" value="1"/>
</dbReference>
<accession>A0A212U5Z8</accession>
<reference evidence="4 5" key="1">
    <citation type="submission" date="2017-06" db="EMBL/GenBank/DDBJ databases">
        <authorList>
            <person name="Kim H.J."/>
            <person name="Triplett B.A."/>
        </authorList>
    </citation>
    <scope>NUCLEOTIDE SEQUENCE [LARGE SCALE GENOMIC DNA]</scope>
    <source>
        <strain evidence="4 5">DSM 22179</strain>
    </source>
</reference>
<dbReference type="InterPro" id="IPR016211">
    <property type="entry name" value="Glu/Phe/Leu/Val/Trp_DH_bac/arc"/>
</dbReference>
<sequence length="343" mass="37137">MNRPLLTEEVAGYTVTTYRVTPEHTLTVAHETGVGRERPGNGGTRWLQYDSLEEARAEALVLAQCMTRKHALYDTGFRGTKLVLDGPLDLPDRSVVHEALARVLEQHDGALYTGCDLNTTSADMRAVAERYPAVLDSLGNPDIDTSVSTGSGVFAALMTTLELGERPRVAVHGLGKVGGQVARLARQAGFTVAGHDIRPDAAARLGVQPVGHEELFTGGYDVVVLCSLSGIVTEELAERMQARWIVASANSPFATEAAQRIVEERGIRYLPDFVANSGAVLCDAVEWREPELFARLDQAAMDRYVMRSIQARALTVLTEADLYGRTPQVVAVREGALPQELAA</sequence>
<evidence type="ECO:0000313" key="5">
    <source>
        <dbReference type="Proteomes" id="UP000198122"/>
    </source>
</evidence>
<evidence type="ECO:0000256" key="2">
    <source>
        <dbReference type="RuleBase" id="RU004417"/>
    </source>
</evidence>
<dbReference type="GO" id="GO:0016639">
    <property type="term" value="F:oxidoreductase activity, acting on the CH-NH2 group of donors, NAD or NADP as acceptor"/>
    <property type="evidence" value="ECO:0007669"/>
    <property type="project" value="InterPro"/>
</dbReference>
<keyword evidence="5" id="KW-1185">Reference proteome</keyword>
<dbReference type="Pfam" id="PF00208">
    <property type="entry name" value="ELFV_dehydrog"/>
    <property type="match status" value="1"/>
</dbReference>
<organism evidence="4 5">
    <name type="scientific">Kytococcus aerolatus</name>
    <dbReference type="NCBI Taxonomy" id="592308"/>
    <lineage>
        <taxon>Bacteria</taxon>
        <taxon>Bacillati</taxon>
        <taxon>Actinomycetota</taxon>
        <taxon>Actinomycetes</taxon>
        <taxon>Micrococcales</taxon>
        <taxon>Kytococcaceae</taxon>
        <taxon>Kytococcus</taxon>
    </lineage>
</organism>
<dbReference type="Proteomes" id="UP000198122">
    <property type="component" value="Unassembled WGS sequence"/>
</dbReference>
<keyword evidence="2" id="KW-0560">Oxidoreductase</keyword>
<name>A0A212U5Z8_9MICO</name>
<dbReference type="RefSeq" id="WP_088818976.1">
    <property type="nucleotide sequence ID" value="NZ_FYEZ01000003.1"/>
</dbReference>
<dbReference type="OrthoDB" id="9803297at2"/>
<dbReference type="SMART" id="SM00839">
    <property type="entry name" value="ELFV_dehydrog"/>
    <property type="match status" value="1"/>
</dbReference>
<dbReference type="EMBL" id="FYEZ01000003">
    <property type="protein sequence ID" value="SNC73504.1"/>
    <property type="molecule type" value="Genomic_DNA"/>
</dbReference>
<gene>
    <name evidence="4" type="ORF">SAMN05445756_1997</name>
</gene>
<evidence type="ECO:0000256" key="1">
    <source>
        <dbReference type="ARBA" id="ARBA00006382"/>
    </source>
</evidence>
<dbReference type="Gene3D" id="3.40.50.720">
    <property type="entry name" value="NAD(P)-binding Rossmann-like Domain"/>
    <property type="match status" value="1"/>
</dbReference>
<comment type="similarity">
    <text evidence="1 2">Belongs to the Glu/Leu/Phe/Val dehydrogenases family.</text>
</comment>
<dbReference type="InterPro" id="IPR046346">
    <property type="entry name" value="Aminoacid_DH-like_N_sf"/>
</dbReference>
<dbReference type="InterPro" id="IPR036291">
    <property type="entry name" value="NAD(P)-bd_dom_sf"/>
</dbReference>
<dbReference type="GO" id="GO:0006520">
    <property type="term" value="P:amino acid metabolic process"/>
    <property type="evidence" value="ECO:0007669"/>
    <property type="project" value="InterPro"/>
</dbReference>
<dbReference type="SUPFAM" id="SSF53223">
    <property type="entry name" value="Aminoacid dehydrogenase-like, N-terminal domain"/>
    <property type="match status" value="1"/>
</dbReference>
<dbReference type="InterPro" id="IPR006096">
    <property type="entry name" value="Glu/Leu/Phe/Val/Trp_DH_C"/>
</dbReference>
<dbReference type="InterPro" id="IPR006095">
    <property type="entry name" value="Glu/Leu/Phe/Val/Trp_DH"/>
</dbReference>
<dbReference type="Gene3D" id="3.40.50.10860">
    <property type="entry name" value="Leucine Dehydrogenase, chain A, domain 1"/>
    <property type="match status" value="1"/>
</dbReference>
<evidence type="ECO:0000259" key="3">
    <source>
        <dbReference type="SMART" id="SM00839"/>
    </source>
</evidence>
<dbReference type="PANTHER" id="PTHR42722">
    <property type="entry name" value="LEUCINE DEHYDROGENASE"/>
    <property type="match status" value="1"/>
</dbReference>
<dbReference type="SUPFAM" id="SSF51735">
    <property type="entry name" value="NAD(P)-binding Rossmann-fold domains"/>
    <property type="match status" value="1"/>
</dbReference>
<dbReference type="PRINTS" id="PR00082">
    <property type="entry name" value="GLFDHDRGNASE"/>
</dbReference>
<feature type="domain" description="Glutamate/phenylalanine/leucine/valine/L-tryptophan dehydrogenase C-terminal" evidence="3">
    <location>
        <begin position="143"/>
        <end position="340"/>
    </location>
</feature>
<evidence type="ECO:0000313" key="4">
    <source>
        <dbReference type="EMBL" id="SNC73504.1"/>
    </source>
</evidence>
<proteinExistence type="inferred from homology"/>
<dbReference type="AlphaFoldDB" id="A0A212U5Z8"/>
<protein>
    <submittedName>
        <fullName evidence="4">Leucine dehydrogenase</fullName>
    </submittedName>
</protein>